<dbReference type="Proteomes" id="UP000717585">
    <property type="component" value="Unassembled WGS sequence"/>
</dbReference>
<dbReference type="AlphaFoldDB" id="A0A8J6AVD9"/>
<feature type="region of interest" description="Disordered" evidence="1">
    <location>
        <begin position="127"/>
        <end position="154"/>
    </location>
</feature>
<reference evidence="2" key="1">
    <citation type="submission" date="2021-05" db="EMBL/GenBank/DDBJ databases">
        <title>A free-living protist that lacks canonical eukaryotic 1 DNA replication and segregation systems.</title>
        <authorList>
            <person name="Salas-Leiva D.E."/>
            <person name="Tromer E.C."/>
            <person name="Curtis B.A."/>
            <person name="Jerlstrom-Hultqvist J."/>
            <person name="Kolisko M."/>
            <person name="Yi Z."/>
            <person name="Salas-Leiva J.S."/>
            <person name="Gallot-Lavallee L."/>
            <person name="Kops G.J.P.L."/>
            <person name="Archibald J.M."/>
            <person name="Simpson A.G.B."/>
            <person name="Roger A.J."/>
        </authorList>
    </citation>
    <scope>NUCLEOTIDE SEQUENCE</scope>
    <source>
        <strain evidence="2">BICM</strain>
    </source>
</reference>
<evidence type="ECO:0000313" key="2">
    <source>
        <dbReference type="EMBL" id="KAG9395746.1"/>
    </source>
</evidence>
<protein>
    <submittedName>
        <fullName evidence="2">Uncharacterized protein</fullName>
    </submittedName>
</protein>
<feature type="compositionally biased region" description="Polar residues" evidence="1">
    <location>
        <begin position="133"/>
        <end position="142"/>
    </location>
</feature>
<organism evidence="2 3">
    <name type="scientific">Carpediemonas membranifera</name>
    <dbReference type="NCBI Taxonomy" id="201153"/>
    <lineage>
        <taxon>Eukaryota</taxon>
        <taxon>Metamonada</taxon>
        <taxon>Carpediemonas-like organisms</taxon>
        <taxon>Carpediemonas</taxon>
    </lineage>
</organism>
<evidence type="ECO:0000256" key="1">
    <source>
        <dbReference type="SAM" id="MobiDB-lite"/>
    </source>
</evidence>
<proteinExistence type="predicted"/>
<keyword evidence="3" id="KW-1185">Reference proteome</keyword>
<accession>A0A8J6AVD9</accession>
<gene>
    <name evidence="2" type="ORF">J8273_2653</name>
</gene>
<dbReference type="EMBL" id="JAHDYR010000008">
    <property type="protein sequence ID" value="KAG9395746.1"/>
    <property type="molecule type" value="Genomic_DNA"/>
</dbReference>
<sequence>MNRNVAEMIRVAQDTNLDQIHWLVEYKQKEVEDSSAAPSELDLFPPVNVNPLKLSSQVQEDVWDPQSMPQLPPYEMFPLWDDAIKSQIDKILNTRQQTRPMVPAAVQERMQAQADSILSALQTEPQGRVWQRRPTSTGTAMSDLSDFANLTDED</sequence>
<name>A0A8J6AVD9_9EUKA</name>
<evidence type="ECO:0000313" key="3">
    <source>
        <dbReference type="Proteomes" id="UP000717585"/>
    </source>
</evidence>
<comment type="caution">
    <text evidence="2">The sequence shown here is derived from an EMBL/GenBank/DDBJ whole genome shotgun (WGS) entry which is preliminary data.</text>
</comment>